<organism evidence="1 2">
    <name type="scientific">Occallatibacter riparius</name>
    <dbReference type="NCBI Taxonomy" id="1002689"/>
    <lineage>
        <taxon>Bacteria</taxon>
        <taxon>Pseudomonadati</taxon>
        <taxon>Acidobacteriota</taxon>
        <taxon>Terriglobia</taxon>
        <taxon>Terriglobales</taxon>
        <taxon>Acidobacteriaceae</taxon>
        <taxon>Occallatibacter</taxon>
    </lineage>
</organism>
<name>A0A9J7BR27_9BACT</name>
<reference evidence="1" key="1">
    <citation type="submission" date="2021-04" db="EMBL/GenBank/DDBJ databases">
        <title>Phylogenetic analysis of Acidobacteriaceae.</title>
        <authorList>
            <person name="Qiu L."/>
            <person name="Zhang Q."/>
        </authorList>
    </citation>
    <scope>NUCLEOTIDE SEQUENCE</scope>
    <source>
        <strain evidence="1">DSM 25168</strain>
    </source>
</reference>
<gene>
    <name evidence="1" type="ORF">MOP44_04915</name>
</gene>
<sequence>MPTLTDLDALVLKYAAVLPHLNLDGDDQEEYSTVLLALQNTVETGEPKERIVKRCLEYLQHFETNPTLLTADA</sequence>
<accession>A0A9J7BR27</accession>
<protein>
    <submittedName>
        <fullName evidence="1">Uncharacterized protein</fullName>
    </submittedName>
</protein>
<dbReference type="Proteomes" id="UP001059380">
    <property type="component" value="Chromosome"/>
</dbReference>
<evidence type="ECO:0000313" key="1">
    <source>
        <dbReference type="EMBL" id="UWZ85283.1"/>
    </source>
</evidence>
<dbReference type="RefSeq" id="WP_260794801.1">
    <property type="nucleotide sequence ID" value="NZ_CP093313.1"/>
</dbReference>
<keyword evidence="2" id="KW-1185">Reference proteome</keyword>
<proteinExistence type="predicted"/>
<dbReference type="AlphaFoldDB" id="A0A9J7BR27"/>
<dbReference type="EMBL" id="CP093313">
    <property type="protein sequence ID" value="UWZ85283.1"/>
    <property type="molecule type" value="Genomic_DNA"/>
</dbReference>
<dbReference type="KEGG" id="orp:MOP44_04915"/>
<evidence type="ECO:0000313" key="2">
    <source>
        <dbReference type="Proteomes" id="UP001059380"/>
    </source>
</evidence>